<dbReference type="InterPro" id="IPR011010">
    <property type="entry name" value="DNA_brk_join_enz"/>
</dbReference>
<dbReference type="InterPro" id="IPR050808">
    <property type="entry name" value="Phage_Integrase"/>
</dbReference>
<dbReference type="SUPFAM" id="SSF56349">
    <property type="entry name" value="DNA breaking-rejoining enzymes"/>
    <property type="match status" value="1"/>
</dbReference>
<dbReference type="PANTHER" id="PTHR30629:SF2">
    <property type="entry name" value="PROPHAGE INTEGRASE INTS-RELATED"/>
    <property type="match status" value="1"/>
</dbReference>
<keyword evidence="4" id="KW-0233">DNA recombination</keyword>
<evidence type="ECO:0000313" key="8">
    <source>
        <dbReference type="EMBL" id="THD10676.1"/>
    </source>
</evidence>
<dbReference type="Pfam" id="PF22022">
    <property type="entry name" value="Phage_int_M"/>
    <property type="match status" value="1"/>
</dbReference>
<evidence type="ECO:0000256" key="4">
    <source>
        <dbReference type="ARBA" id="ARBA00023172"/>
    </source>
</evidence>
<evidence type="ECO:0000256" key="3">
    <source>
        <dbReference type="ARBA" id="ARBA00023125"/>
    </source>
</evidence>
<dbReference type="InterPro" id="IPR053876">
    <property type="entry name" value="Phage_int_M"/>
</dbReference>
<organism evidence="8 9">
    <name type="scientific">Metallibacterium scheffleri</name>
    <dbReference type="NCBI Taxonomy" id="993689"/>
    <lineage>
        <taxon>Bacteria</taxon>
        <taxon>Pseudomonadati</taxon>
        <taxon>Pseudomonadota</taxon>
        <taxon>Gammaproteobacteria</taxon>
        <taxon>Lysobacterales</taxon>
        <taxon>Rhodanobacteraceae</taxon>
        <taxon>Metallibacterium</taxon>
    </lineage>
</organism>
<evidence type="ECO:0000256" key="2">
    <source>
        <dbReference type="ARBA" id="ARBA00022908"/>
    </source>
</evidence>
<feature type="domain" description="Tyr recombinase" evidence="6">
    <location>
        <begin position="215"/>
        <end position="399"/>
    </location>
</feature>
<dbReference type="InterPro" id="IPR022000">
    <property type="entry name" value="Min27-like_integrase_DNA_bind"/>
</dbReference>
<name>A0A4S3KP76_9GAMM</name>
<sequence length="424" mass="47589">MGKVRTRIESGKLFVDFRYRGQRCREQTDFADTPANRRLLQGLLKRIERAISEGSFVYSAFFPDSPRAALMAAPGLPPAIHGALGTPPGVPMPATMTSSNATALAAAPVFATFAETWYAEMTPQWRGRYRENVRAVLDRDLLPRFGTQPLARIGKAEVLALRAKLAQRPGKQGTLGPARINKILGVLRQILNEAADRFGLVPAFRGIKPLKLPRSEVQPFTLEEVQRILAMVRPDYRHYLTVRFFTGLRTGEINALMWEHIDFTRSQILVRQTLVDGEATPGGKTLGSVRDVPMLPMVRQALEAQFQQRRPDVSWVFATREGGPIDGHNFNNRIWLPLLRYLSLKPRRPYQTRHTAATLMLAAGENPEWIARVLGHANTEMLFKVYSRFVPNLTRRDGLALAGLLEQRPLSVIPVKEDVMTPPS</sequence>
<comment type="similarity">
    <text evidence="1">Belongs to the 'phage' integrase family.</text>
</comment>
<dbReference type="InterPro" id="IPR013762">
    <property type="entry name" value="Integrase-like_cat_sf"/>
</dbReference>
<gene>
    <name evidence="8" type="ORF">B1806_07410</name>
</gene>
<comment type="caution">
    <text evidence="8">The sequence shown here is derived from an EMBL/GenBank/DDBJ whole genome shotgun (WGS) entry which is preliminary data.</text>
</comment>
<dbReference type="GO" id="GO:0006310">
    <property type="term" value="P:DNA recombination"/>
    <property type="evidence" value="ECO:0007669"/>
    <property type="project" value="UniProtKB-KW"/>
</dbReference>
<keyword evidence="9" id="KW-1185">Reference proteome</keyword>
<dbReference type="Gene3D" id="1.10.443.10">
    <property type="entry name" value="Intergrase catalytic core"/>
    <property type="match status" value="1"/>
</dbReference>
<dbReference type="Gene3D" id="1.10.150.130">
    <property type="match status" value="1"/>
</dbReference>
<dbReference type="EMBL" id="MWQO01000023">
    <property type="protein sequence ID" value="THD10676.1"/>
    <property type="molecule type" value="Genomic_DNA"/>
</dbReference>
<dbReference type="Pfam" id="PF12167">
    <property type="entry name" value="Arm-DNA-bind_2"/>
    <property type="match status" value="1"/>
</dbReference>
<dbReference type="PANTHER" id="PTHR30629">
    <property type="entry name" value="PROPHAGE INTEGRASE"/>
    <property type="match status" value="1"/>
</dbReference>
<dbReference type="CDD" id="cd01189">
    <property type="entry name" value="INT_ICEBs1_C_like"/>
    <property type="match status" value="1"/>
</dbReference>
<evidence type="ECO:0000259" key="7">
    <source>
        <dbReference type="PROSITE" id="PS51900"/>
    </source>
</evidence>
<evidence type="ECO:0000256" key="5">
    <source>
        <dbReference type="PROSITE-ProRule" id="PRU01248"/>
    </source>
</evidence>
<dbReference type="Proteomes" id="UP000307749">
    <property type="component" value="Unassembled WGS sequence"/>
</dbReference>
<dbReference type="GO" id="GO:0015074">
    <property type="term" value="P:DNA integration"/>
    <property type="evidence" value="ECO:0007669"/>
    <property type="project" value="UniProtKB-KW"/>
</dbReference>
<dbReference type="InterPro" id="IPR002104">
    <property type="entry name" value="Integrase_catalytic"/>
</dbReference>
<evidence type="ECO:0000256" key="1">
    <source>
        <dbReference type="ARBA" id="ARBA00008857"/>
    </source>
</evidence>
<reference evidence="8 9" key="1">
    <citation type="submission" date="2017-02" db="EMBL/GenBank/DDBJ databases">
        <title>Whole genome sequencing of Metallibacterium scheffleri DSM 24874 (T).</title>
        <authorList>
            <person name="Kumar S."/>
            <person name="Patil P."/>
            <person name="Patil P.B."/>
        </authorList>
    </citation>
    <scope>NUCLEOTIDE SEQUENCE [LARGE SCALE GENOMIC DNA]</scope>
    <source>
        <strain evidence="8 9">DSM 24874</strain>
    </source>
</reference>
<keyword evidence="3 5" id="KW-0238">DNA-binding</keyword>
<dbReference type="Pfam" id="PF00589">
    <property type="entry name" value="Phage_integrase"/>
    <property type="match status" value="1"/>
</dbReference>
<evidence type="ECO:0008006" key="10">
    <source>
        <dbReference type="Google" id="ProtNLM"/>
    </source>
</evidence>
<dbReference type="PROSITE" id="PS51898">
    <property type="entry name" value="TYR_RECOMBINASE"/>
    <property type="match status" value="1"/>
</dbReference>
<dbReference type="PROSITE" id="PS51900">
    <property type="entry name" value="CB"/>
    <property type="match status" value="1"/>
</dbReference>
<dbReference type="InterPro" id="IPR010998">
    <property type="entry name" value="Integrase_recombinase_N"/>
</dbReference>
<accession>A0A4S3KP76</accession>
<dbReference type="AlphaFoldDB" id="A0A4S3KP76"/>
<evidence type="ECO:0000313" key="9">
    <source>
        <dbReference type="Proteomes" id="UP000307749"/>
    </source>
</evidence>
<keyword evidence="2" id="KW-0229">DNA integration</keyword>
<proteinExistence type="inferred from homology"/>
<feature type="domain" description="Core-binding (CB)" evidence="7">
    <location>
        <begin position="108"/>
        <end position="195"/>
    </location>
</feature>
<dbReference type="RefSeq" id="WP_081126342.1">
    <property type="nucleotide sequence ID" value="NZ_MWQO01000023.1"/>
</dbReference>
<dbReference type="GO" id="GO:0003677">
    <property type="term" value="F:DNA binding"/>
    <property type="evidence" value="ECO:0007669"/>
    <property type="project" value="UniProtKB-UniRule"/>
</dbReference>
<evidence type="ECO:0000259" key="6">
    <source>
        <dbReference type="PROSITE" id="PS51898"/>
    </source>
</evidence>
<dbReference type="OrthoDB" id="9057547at2"/>
<dbReference type="STRING" id="993689.GCA_002077135_00997"/>
<dbReference type="InterPro" id="IPR044068">
    <property type="entry name" value="CB"/>
</dbReference>
<protein>
    <recommendedName>
        <fullName evidence="10">Site-specific integrase</fullName>
    </recommendedName>
</protein>